<dbReference type="InterPro" id="IPR051319">
    <property type="entry name" value="Oligoribo/pAp-PDE_c-di-AMP_PDE"/>
</dbReference>
<dbReference type="PANTHER" id="PTHR47618">
    <property type="entry name" value="BIFUNCTIONAL OLIGORIBONUCLEASE AND PAP PHOSPHATASE NRNA"/>
    <property type="match status" value="1"/>
</dbReference>
<gene>
    <name evidence="3" type="ORF">JOC27_002499</name>
</gene>
<dbReference type="RefSeq" id="WP_205007568.1">
    <property type="nucleotide sequence ID" value="NZ_CBCRXA010000029.1"/>
</dbReference>
<evidence type="ECO:0000313" key="4">
    <source>
        <dbReference type="Proteomes" id="UP000823201"/>
    </source>
</evidence>
<dbReference type="InterPro" id="IPR038763">
    <property type="entry name" value="DHH_sf"/>
</dbReference>
<reference evidence="3 4" key="1">
    <citation type="submission" date="2021-01" db="EMBL/GenBank/DDBJ databases">
        <title>Genomic Encyclopedia of Type Strains, Phase IV (KMG-IV): sequencing the most valuable type-strain genomes for metagenomic binning, comparative biology and taxonomic classification.</title>
        <authorList>
            <person name="Goeker M."/>
        </authorList>
    </citation>
    <scope>NUCLEOTIDE SEQUENCE [LARGE SCALE GENOMIC DNA]</scope>
    <source>
        <strain evidence="3 4">DSM 100968</strain>
    </source>
</reference>
<dbReference type="InterPro" id="IPR003156">
    <property type="entry name" value="DHHA1_dom"/>
</dbReference>
<proteinExistence type="predicted"/>
<dbReference type="EC" id="3.1.3.7" evidence="3"/>
<dbReference type="GO" id="GO:0008441">
    <property type="term" value="F:3'(2'),5'-bisphosphate nucleotidase activity"/>
    <property type="evidence" value="ECO:0007669"/>
    <property type="project" value="UniProtKB-EC"/>
</dbReference>
<dbReference type="Pfam" id="PF02272">
    <property type="entry name" value="DHHA1"/>
    <property type="match status" value="1"/>
</dbReference>
<dbReference type="Pfam" id="PF01368">
    <property type="entry name" value="DHH"/>
    <property type="match status" value="1"/>
</dbReference>
<sequence>MLEKIFEEIKASQTIIIHRHVRPDPDAFGSQGGLATLIKDNFPEKKVWLTGEKSESLDFLLTMDTVADEIYQDALVIVCDTANRERIDDQRFTQGRKLIKIDHHPVVDSYGDLEWVDPSSSSTSEMIARFCRSQPQLKLTPQAARLLFAGIVGDTGRFQYSNVTPETFETAAELVRQPFDRQDFFNHLYRNNVNVLHLNGYVLQNFTLTPEGVGFIKLSLDTIRHFHLQSSDASSLVNCFSSAENLKAWVLFSEEEGLIRARIRSKGPEIHLLAANYHGGGHPMASGATVYNWEEADQLIADLRALVRHDDEATETPGSLES</sequence>
<dbReference type="InterPro" id="IPR001667">
    <property type="entry name" value="DDH_dom"/>
</dbReference>
<comment type="caution">
    <text evidence="3">The sequence shown here is derived from an EMBL/GenBank/DDBJ whole genome shotgun (WGS) entry which is preliminary data.</text>
</comment>
<evidence type="ECO:0000313" key="3">
    <source>
        <dbReference type="EMBL" id="MBM7659023.1"/>
    </source>
</evidence>
<organism evidence="3 4">
    <name type="scientific">Sporolactobacillus spathodeae</name>
    <dbReference type="NCBI Taxonomy" id="1465502"/>
    <lineage>
        <taxon>Bacteria</taxon>
        <taxon>Bacillati</taxon>
        <taxon>Bacillota</taxon>
        <taxon>Bacilli</taxon>
        <taxon>Bacillales</taxon>
        <taxon>Sporolactobacillaceae</taxon>
        <taxon>Sporolactobacillus</taxon>
    </lineage>
</organism>
<protein>
    <submittedName>
        <fullName evidence="3">Phosphoesterase RecJ-like protein</fullName>
        <ecNumber evidence="3">3.1.13.3</ecNumber>
        <ecNumber evidence="3">3.1.3.7</ecNumber>
    </submittedName>
</protein>
<keyword evidence="4" id="KW-1185">Reference proteome</keyword>
<name>A0ABS2QBB6_9BACL</name>
<dbReference type="SUPFAM" id="SSF64182">
    <property type="entry name" value="DHH phosphoesterases"/>
    <property type="match status" value="1"/>
</dbReference>
<feature type="domain" description="DHHA1" evidence="2">
    <location>
        <begin position="228"/>
        <end position="307"/>
    </location>
</feature>
<keyword evidence="3" id="KW-0378">Hydrolase</keyword>
<dbReference type="Proteomes" id="UP000823201">
    <property type="component" value="Unassembled WGS sequence"/>
</dbReference>
<dbReference type="EMBL" id="JAFBEV010000031">
    <property type="protein sequence ID" value="MBM7659023.1"/>
    <property type="molecule type" value="Genomic_DNA"/>
</dbReference>
<dbReference type="EC" id="3.1.13.3" evidence="3"/>
<dbReference type="Gene3D" id="3.10.310.30">
    <property type="match status" value="1"/>
</dbReference>
<evidence type="ECO:0000259" key="1">
    <source>
        <dbReference type="Pfam" id="PF01368"/>
    </source>
</evidence>
<dbReference type="Gene3D" id="3.90.1640.10">
    <property type="entry name" value="inorganic pyrophosphatase (n-terminal core)"/>
    <property type="match status" value="1"/>
</dbReference>
<feature type="domain" description="DDH" evidence="1">
    <location>
        <begin position="15"/>
        <end position="151"/>
    </location>
</feature>
<evidence type="ECO:0000259" key="2">
    <source>
        <dbReference type="Pfam" id="PF02272"/>
    </source>
</evidence>
<accession>A0ABS2QBB6</accession>
<dbReference type="PANTHER" id="PTHR47618:SF1">
    <property type="entry name" value="BIFUNCTIONAL OLIGORIBONUCLEASE AND PAP PHOSPHATASE NRNA"/>
    <property type="match status" value="1"/>
</dbReference>